<evidence type="ECO:0000256" key="2">
    <source>
        <dbReference type="ARBA" id="ARBA00013064"/>
    </source>
</evidence>
<dbReference type="Pfam" id="PF00581">
    <property type="entry name" value="Rhodanese"/>
    <property type="match status" value="1"/>
</dbReference>
<sequence>MLREMTVLDTVTIITPCGLAALLREAKKTTLVVDCRGFTEFNESHISQSTNAFFSKLIRRRLFENKLDDNCLVHHLMSSSGNRDEMEQKLDIVLYAEEDKPRGNKRRIASCNAPESSAKILRVLRERLEETEKFRSVMVLEGGYKHFATQYPQLCESSEGMTRLPQSLSQPCLSNPNGDGITQITPNVYLGSQMDSLDAQMLKALDITVVINLSVSCPKSVCIQDENNFMRIPVNDSYQEKLLPYFQVAFDFLERCRLAGKKCLIHCLAGISRSPTLCISYIMRAMNKNSDDAYRYVKERRPSISPNFNFMGQLLEYEHQLIEENILKSGQASRPNRIEHHIPQFSSSSDMDLCPPKVPKSASSHCVFSPSFTSNVSQQQQQKTSDSESDEPSNQVNANGKRGMSLELPLRPRALGLPMKTSQSLRQELPSPSSEFSRMSFDGKEDLTSFTNPCFLPPITPTREVTIPLGSSIENPLYFPKNDVSKFKRFSPQKQCDESTSTSNTSSTSSSSRPECLRSSTVLINTPTFPPTTEEEEAESPESGNNSDDTVSISSASSLEITCK</sequence>
<dbReference type="GO" id="GO:0005737">
    <property type="term" value="C:cytoplasm"/>
    <property type="evidence" value="ECO:0007669"/>
    <property type="project" value="TreeGrafter"/>
</dbReference>
<comment type="caution">
    <text evidence="9">The sequence shown here is derived from an EMBL/GenBank/DDBJ whole genome shotgun (WGS) entry which is preliminary data.</text>
</comment>
<dbReference type="SMART" id="SM00450">
    <property type="entry name" value="RHOD"/>
    <property type="match status" value="1"/>
</dbReference>
<feature type="region of interest" description="Disordered" evidence="5">
    <location>
        <begin position="490"/>
        <end position="564"/>
    </location>
</feature>
<dbReference type="EC" id="3.1.3.48" evidence="2"/>
<evidence type="ECO:0000259" key="6">
    <source>
        <dbReference type="PROSITE" id="PS50054"/>
    </source>
</evidence>
<accession>A0A9P1IET2</accession>
<evidence type="ECO:0000259" key="7">
    <source>
        <dbReference type="PROSITE" id="PS50056"/>
    </source>
</evidence>
<proteinExistence type="inferred from homology"/>
<dbReference type="AlphaFoldDB" id="A0A9P1IET2"/>
<dbReference type="OrthoDB" id="165342at2759"/>
<feature type="domain" description="Tyrosine specific protein phosphatases" evidence="7">
    <location>
        <begin position="243"/>
        <end position="304"/>
    </location>
</feature>
<evidence type="ECO:0000313" key="10">
    <source>
        <dbReference type="Proteomes" id="UP001152747"/>
    </source>
</evidence>
<feature type="domain" description="Rhodanese" evidence="8">
    <location>
        <begin position="26"/>
        <end position="156"/>
    </location>
</feature>
<comment type="similarity">
    <text evidence="1">Belongs to the protein-tyrosine phosphatase family. Non-receptor class dual specificity subfamily.</text>
</comment>
<evidence type="ECO:0000256" key="1">
    <source>
        <dbReference type="ARBA" id="ARBA00008601"/>
    </source>
</evidence>
<gene>
    <name evidence="9" type="ORF">CAMP_LOCUS5458</name>
</gene>
<dbReference type="CDD" id="cd01446">
    <property type="entry name" value="DSP_MapKP"/>
    <property type="match status" value="1"/>
</dbReference>
<keyword evidence="4" id="KW-0904">Protein phosphatase</keyword>
<feature type="compositionally biased region" description="Low complexity" evidence="5">
    <location>
        <begin position="499"/>
        <end position="512"/>
    </location>
</feature>
<keyword evidence="10" id="KW-1185">Reference proteome</keyword>
<dbReference type="GO" id="GO:0017017">
    <property type="term" value="F:MAP kinase tyrosine/serine/threonine phosphatase activity"/>
    <property type="evidence" value="ECO:0007669"/>
    <property type="project" value="InterPro"/>
</dbReference>
<dbReference type="Pfam" id="PF00782">
    <property type="entry name" value="DSPc"/>
    <property type="match status" value="1"/>
</dbReference>
<dbReference type="InterPro" id="IPR001763">
    <property type="entry name" value="Rhodanese-like_dom"/>
</dbReference>
<dbReference type="PROSITE" id="PS50054">
    <property type="entry name" value="TYR_PHOSPHATASE_DUAL"/>
    <property type="match status" value="1"/>
</dbReference>
<feature type="region of interest" description="Disordered" evidence="5">
    <location>
        <begin position="369"/>
        <end position="440"/>
    </location>
</feature>
<dbReference type="Gene3D" id="3.40.250.10">
    <property type="entry name" value="Rhodanese-like domain"/>
    <property type="match status" value="1"/>
</dbReference>
<evidence type="ECO:0000256" key="3">
    <source>
        <dbReference type="ARBA" id="ARBA00022801"/>
    </source>
</evidence>
<feature type="compositionally biased region" description="Polar residues" evidence="5">
    <location>
        <begin position="420"/>
        <end position="437"/>
    </location>
</feature>
<dbReference type="PANTHER" id="PTHR10159:SF533">
    <property type="entry name" value="TYROSINE-PROTEIN PHOSPHATASE VHP-1"/>
    <property type="match status" value="1"/>
</dbReference>
<dbReference type="GO" id="GO:0033550">
    <property type="term" value="F:MAP kinase tyrosine phosphatase activity"/>
    <property type="evidence" value="ECO:0007669"/>
    <property type="project" value="TreeGrafter"/>
</dbReference>
<dbReference type="InterPro" id="IPR029021">
    <property type="entry name" value="Prot-tyrosine_phosphatase-like"/>
</dbReference>
<feature type="compositionally biased region" description="Polar residues" evidence="5">
    <location>
        <begin position="369"/>
        <end position="384"/>
    </location>
</feature>
<dbReference type="Proteomes" id="UP001152747">
    <property type="component" value="Unassembled WGS sequence"/>
</dbReference>
<evidence type="ECO:0000256" key="5">
    <source>
        <dbReference type="SAM" id="MobiDB-lite"/>
    </source>
</evidence>
<dbReference type="PRINTS" id="PR01764">
    <property type="entry name" value="MAPKPHPHTASE"/>
</dbReference>
<keyword evidence="3" id="KW-0378">Hydrolase</keyword>
<feature type="compositionally biased region" description="Low complexity" evidence="5">
    <location>
        <begin position="547"/>
        <end position="558"/>
    </location>
</feature>
<reference evidence="9" key="1">
    <citation type="submission" date="2022-11" db="EMBL/GenBank/DDBJ databases">
        <authorList>
            <person name="Kikuchi T."/>
        </authorList>
    </citation>
    <scope>NUCLEOTIDE SEQUENCE</scope>
    <source>
        <strain evidence="9">PS1010</strain>
    </source>
</reference>
<dbReference type="SMART" id="SM00195">
    <property type="entry name" value="DSPc"/>
    <property type="match status" value="1"/>
</dbReference>
<evidence type="ECO:0000313" key="9">
    <source>
        <dbReference type="EMBL" id="CAI5442821.1"/>
    </source>
</evidence>
<dbReference type="SUPFAM" id="SSF52821">
    <property type="entry name" value="Rhodanese/Cell cycle control phosphatase"/>
    <property type="match status" value="1"/>
</dbReference>
<dbReference type="CDD" id="cd14568">
    <property type="entry name" value="DSP_MKP_classIII"/>
    <property type="match status" value="1"/>
</dbReference>
<dbReference type="GO" id="GO:0008330">
    <property type="term" value="F:protein tyrosine/threonine phosphatase activity"/>
    <property type="evidence" value="ECO:0007669"/>
    <property type="project" value="TreeGrafter"/>
</dbReference>
<dbReference type="InterPro" id="IPR000340">
    <property type="entry name" value="Dual-sp_phosphatase_cat-dom"/>
</dbReference>
<evidence type="ECO:0000259" key="8">
    <source>
        <dbReference type="PROSITE" id="PS50206"/>
    </source>
</evidence>
<dbReference type="PROSITE" id="PS00383">
    <property type="entry name" value="TYR_PHOSPHATASE_1"/>
    <property type="match status" value="1"/>
</dbReference>
<dbReference type="InterPro" id="IPR000387">
    <property type="entry name" value="Tyr_Pase_dom"/>
</dbReference>
<dbReference type="InterPro" id="IPR016130">
    <property type="entry name" value="Tyr_Pase_AS"/>
</dbReference>
<dbReference type="InterPro" id="IPR020422">
    <property type="entry name" value="TYR_PHOSPHATASE_DUAL_dom"/>
</dbReference>
<name>A0A9P1IET2_9PELO</name>
<protein>
    <recommendedName>
        <fullName evidence="2">protein-tyrosine-phosphatase</fullName>
        <ecNumber evidence="2">3.1.3.48</ecNumber>
    </recommendedName>
</protein>
<dbReference type="SUPFAM" id="SSF52799">
    <property type="entry name" value="(Phosphotyrosine protein) phosphatases II"/>
    <property type="match status" value="1"/>
</dbReference>
<dbReference type="InterPro" id="IPR008343">
    <property type="entry name" value="MKP"/>
</dbReference>
<dbReference type="PANTHER" id="PTHR10159">
    <property type="entry name" value="DUAL SPECIFICITY PROTEIN PHOSPHATASE"/>
    <property type="match status" value="1"/>
</dbReference>
<dbReference type="PROSITE" id="PS50206">
    <property type="entry name" value="RHODANESE_3"/>
    <property type="match status" value="1"/>
</dbReference>
<dbReference type="EMBL" id="CANHGI010000002">
    <property type="protein sequence ID" value="CAI5442821.1"/>
    <property type="molecule type" value="Genomic_DNA"/>
</dbReference>
<dbReference type="GO" id="GO:0043409">
    <property type="term" value="P:negative regulation of MAPK cascade"/>
    <property type="evidence" value="ECO:0007669"/>
    <property type="project" value="TreeGrafter"/>
</dbReference>
<organism evidence="9 10">
    <name type="scientific">Caenorhabditis angaria</name>
    <dbReference type="NCBI Taxonomy" id="860376"/>
    <lineage>
        <taxon>Eukaryota</taxon>
        <taxon>Metazoa</taxon>
        <taxon>Ecdysozoa</taxon>
        <taxon>Nematoda</taxon>
        <taxon>Chromadorea</taxon>
        <taxon>Rhabditida</taxon>
        <taxon>Rhabditina</taxon>
        <taxon>Rhabditomorpha</taxon>
        <taxon>Rhabditoidea</taxon>
        <taxon>Rhabditidae</taxon>
        <taxon>Peloderinae</taxon>
        <taxon>Caenorhabditis</taxon>
    </lineage>
</organism>
<evidence type="ECO:0000256" key="4">
    <source>
        <dbReference type="ARBA" id="ARBA00022912"/>
    </source>
</evidence>
<feature type="domain" description="Tyrosine-protein phosphatase" evidence="6">
    <location>
        <begin position="180"/>
        <end position="323"/>
    </location>
</feature>
<dbReference type="Gene3D" id="3.90.190.10">
    <property type="entry name" value="Protein tyrosine phosphatase superfamily"/>
    <property type="match status" value="1"/>
</dbReference>
<dbReference type="PROSITE" id="PS50056">
    <property type="entry name" value="TYR_PHOSPHATASE_2"/>
    <property type="match status" value="1"/>
</dbReference>
<dbReference type="InterPro" id="IPR036873">
    <property type="entry name" value="Rhodanese-like_dom_sf"/>
</dbReference>